<evidence type="ECO:0000313" key="1">
    <source>
        <dbReference type="EMBL" id="PIO75846.1"/>
    </source>
</evidence>
<dbReference type="EMBL" id="KZ345102">
    <property type="protein sequence ID" value="PIO75846.1"/>
    <property type="molecule type" value="Genomic_DNA"/>
</dbReference>
<organism evidence="1 2">
    <name type="scientific">Teladorsagia circumcincta</name>
    <name type="common">Brown stomach worm</name>
    <name type="synonym">Ostertagia circumcincta</name>
    <dbReference type="NCBI Taxonomy" id="45464"/>
    <lineage>
        <taxon>Eukaryota</taxon>
        <taxon>Metazoa</taxon>
        <taxon>Ecdysozoa</taxon>
        <taxon>Nematoda</taxon>
        <taxon>Chromadorea</taxon>
        <taxon>Rhabditida</taxon>
        <taxon>Rhabditina</taxon>
        <taxon>Rhabditomorpha</taxon>
        <taxon>Strongyloidea</taxon>
        <taxon>Trichostrongylidae</taxon>
        <taxon>Teladorsagia</taxon>
    </lineage>
</organism>
<feature type="non-terminal residue" evidence="1">
    <location>
        <position position="1"/>
    </location>
</feature>
<name>A0A2G9V0C1_TELCI</name>
<gene>
    <name evidence="1" type="ORF">TELCIR_02113</name>
</gene>
<evidence type="ECO:0000313" key="2">
    <source>
        <dbReference type="Proteomes" id="UP000230423"/>
    </source>
</evidence>
<proteinExistence type="predicted"/>
<accession>A0A2G9V0C1</accession>
<reference evidence="1 2" key="1">
    <citation type="submission" date="2015-09" db="EMBL/GenBank/DDBJ databases">
        <title>Draft genome of the parasitic nematode Teladorsagia circumcincta isolate WARC Sus (inbred).</title>
        <authorList>
            <person name="Mitreva M."/>
        </authorList>
    </citation>
    <scope>NUCLEOTIDE SEQUENCE [LARGE SCALE GENOMIC DNA]</scope>
    <source>
        <strain evidence="1 2">S</strain>
    </source>
</reference>
<dbReference type="Proteomes" id="UP000230423">
    <property type="component" value="Unassembled WGS sequence"/>
</dbReference>
<sequence length="60" mass="6961">QCFVPGPKNACLSFCVDTIDKNKIREKMKRFVFEEWTCSVVATTYGGGYEYHRLSESSRF</sequence>
<protein>
    <submittedName>
        <fullName evidence="1">Uncharacterized protein</fullName>
    </submittedName>
</protein>
<keyword evidence="2" id="KW-1185">Reference proteome</keyword>
<dbReference type="AlphaFoldDB" id="A0A2G9V0C1"/>